<dbReference type="GO" id="GO:0000307">
    <property type="term" value="C:cyclin-dependent protein kinase holoenzyme complex"/>
    <property type="evidence" value="ECO:0007669"/>
    <property type="project" value="TreeGrafter"/>
</dbReference>
<dbReference type="EMBL" id="KV419422">
    <property type="protein sequence ID" value="KZS90225.1"/>
    <property type="molecule type" value="Genomic_DNA"/>
</dbReference>
<dbReference type="Pfam" id="PF08613">
    <property type="entry name" value="Cyclin"/>
    <property type="match status" value="1"/>
</dbReference>
<feature type="compositionally biased region" description="Polar residues" evidence="1">
    <location>
        <begin position="612"/>
        <end position="636"/>
    </location>
</feature>
<sequence length="683" mass="75576">MAACGPIFLHDMSAATASLPHPSHLFRWSWKASPKPEPRPYQLPPISCFDQHHSSPIRKTHPTPPPSPPSEEEETVSPRDPDNEMPWYGNNANMSVIAEKTAEMVCYLWFVGGSEARRAARLRKSHHHSQGSSPTYPRFSDAARQFSPSPTFTQYMSKILEMTQVSQSVIVLSLHYIHSLRSNNHLTDGQPGSEFRVAVVALMMANKFMDDNTYTNKTWSEVAGIELEEINRMEREFLIGIDYSLACNAGTYDSWEQLLKGFVHARERDLQLNQYMRRQAPKIPQNVSTPAVTFSGPSYRARSSSPLPSLKTPFTFTAPLPSSSQTHAATHTYPTLHAPDAMQEESEYARSGVKRSALAAFSPSISSARPHKRVIALDMRGVRSVHGPQSAVVPGSSSMGMPGAAEAFSRLSLSNGARFYPETRASSGSSYPHVSTPASSETRLQQPQQQQQQPSQMLAAPYHADIQMVHQQQPQNLYFYKLGRSPQDSTAEESHVRKARLRYAPLQAYQNQRPAAPVLPRQPLMVQSANTSPATLGPAFAVTGPIRHLLHAQHQLSNPALLTPSASPSTRQAPIEPVTLPSISPHSYGQQPSRYHDSQDYYSHAGVPRTPAFSNQSVTVAPSTYGTEASRTTTPARRSVPEASFANAGPPGVEWTSTPTAEPAHYETGYHYYHPHTYRSRRL</sequence>
<evidence type="ECO:0008006" key="4">
    <source>
        <dbReference type="Google" id="ProtNLM"/>
    </source>
</evidence>
<feature type="compositionally biased region" description="Polar residues" evidence="1">
    <location>
        <begin position="560"/>
        <end position="572"/>
    </location>
</feature>
<dbReference type="GO" id="GO:0005634">
    <property type="term" value="C:nucleus"/>
    <property type="evidence" value="ECO:0007669"/>
    <property type="project" value="TreeGrafter"/>
</dbReference>
<feature type="region of interest" description="Disordered" evidence="1">
    <location>
        <begin position="560"/>
        <end position="660"/>
    </location>
</feature>
<feature type="region of interest" description="Disordered" evidence="1">
    <location>
        <begin position="41"/>
        <end position="87"/>
    </location>
</feature>
<feature type="compositionally biased region" description="Polar residues" evidence="1">
    <location>
        <begin position="581"/>
        <end position="593"/>
    </location>
</feature>
<dbReference type="STRING" id="1314777.A0A164R3S1"/>
<feature type="region of interest" description="Disordered" evidence="1">
    <location>
        <begin position="423"/>
        <end position="458"/>
    </location>
</feature>
<reference evidence="2 3" key="1">
    <citation type="journal article" date="2016" name="Mol. Biol. Evol.">
        <title>Comparative Genomics of Early-Diverging Mushroom-Forming Fungi Provides Insights into the Origins of Lignocellulose Decay Capabilities.</title>
        <authorList>
            <person name="Nagy L.G."/>
            <person name="Riley R."/>
            <person name="Tritt A."/>
            <person name="Adam C."/>
            <person name="Daum C."/>
            <person name="Floudas D."/>
            <person name="Sun H."/>
            <person name="Yadav J.S."/>
            <person name="Pangilinan J."/>
            <person name="Larsson K.H."/>
            <person name="Matsuura K."/>
            <person name="Barry K."/>
            <person name="Labutti K."/>
            <person name="Kuo R."/>
            <person name="Ohm R.A."/>
            <person name="Bhattacharya S.S."/>
            <person name="Shirouzu T."/>
            <person name="Yoshinaga Y."/>
            <person name="Martin F.M."/>
            <person name="Grigoriev I.V."/>
            <person name="Hibbett D.S."/>
        </authorList>
    </citation>
    <scope>NUCLEOTIDE SEQUENCE [LARGE SCALE GENOMIC DNA]</scope>
    <source>
        <strain evidence="2 3">HHB9708</strain>
    </source>
</reference>
<dbReference type="GO" id="GO:0019901">
    <property type="term" value="F:protein kinase binding"/>
    <property type="evidence" value="ECO:0007669"/>
    <property type="project" value="InterPro"/>
</dbReference>
<dbReference type="Gene3D" id="1.10.472.10">
    <property type="entry name" value="Cyclin-like"/>
    <property type="match status" value="1"/>
</dbReference>
<proteinExistence type="predicted"/>
<dbReference type="InterPro" id="IPR013922">
    <property type="entry name" value="Cyclin_PHO80-like"/>
</dbReference>
<dbReference type="SUPFAM" id="SSF47954">
    <property type="entry name" value="Cyclin-like"/>
    <property type="match status" value="1"/>
</dbReference>
<feature type="compositionally biased region" description="Low complexity" evidence="1">
    <location>
        <begin position="445"/>
        <end position="456"/>
    </location>
</feature>
<evidence type="ECO:0000313" key="3">
    <source>
        <dbReference type="Proteomes" id="UP000076722"/>
    </source>
</evidence>
<accession>A0A164R3S1</accession>
<gene>
    <name evidence="2" type="ORF">SISNIDRAFT_520139</name>
</gene>
<dbReference type="InterPro" id="IPR036915">
    <property type="entry name" value="Cyclin-like_sf"/>
</dbReference>
<dbReference type="AlphaFoldDB" id="A0A164R3S1"/>
<dbReference type="PANTHER" id="PTHR15615:SF27">
    <property type="entry name" value="PHO85 CYCLIN CLG1"/>
    <property type="match status" value="1"/>
</dbReference>
<keyword evidence="3" id="KW-1185">Reference proteome</keyword>
<dbReference type="GO" id="GO:0016538">
    <property type="term" value="F:cyclin-dependent protein serine/threonine kinase regulator activity"/>
    <property type="evidence" value="ECO:0007669"/>
    <property type="project" value="TreeGrafter"/>
</dbReference>
<feature type="compositionally biased region" description="Polar residues" evidence="1">
    <location>
        <begin position="424"/>
        <end position="444"/>
    </location>
</feature>
<evidence type="ECO:0000313" key="2">
    <source>
        <dbReference type="EMBL" id="KZS90225.1"/>
    </source>
</evidence>
<dbReference type="OrthoDB" id="244495at2759"/>
<organism evidence="2 3">
    <name type="scientific">Sistotremastrum niveocremeum HHB9708</name>
    <dbReference type="NCBI Taxonomy" id="1314777"/>
    <lineage>
        <taxon>Eukaryota</taxon>
        <taxon>Fungi</taxon>
        <taxon>Dikarya</taxon>
        <taxon>Basidiomycota</taxon>
        <taxon>Agaricomycotina</taxon>
        <taxon>Agaricomycetes</taxon>
        <taxon>Sistotremastrales</taxon>
        <taxon>Sistotremastraceae</taxon>
        <taxon>Sertulicium</taxon>
        <taxon>Sertulicium niveocremeum</taxon>
    </lineage>
</organism>
<dbReference type="CDD" id="cd20557">
    <property type="entry name" value="CYCLIN_ScPCL1-like"/>
    <property type="match status" value="1"/>
</dbReference>
<name>A0A164R3S1_9AGAM</name>
<evidence type="ECO:0000256" key="1">
    <source>
        <dbReference type="SAM" id="MobiDB-lite"/>
    </source>
</evidence>
<dbReference type="PANTHER" id="PTHR15615">
    <property type="match status" value="1"/>
</dbReference>
<feature type="region of interest" description="Disordered" evidence="1">
    <location>
        <begin position="121"/>
        <end position="143"/>
    </location>
</feature>
<protein>
    <recommendedName>
        <fullName evidence="4">Cyclin-like domain-containing protein</fullName>
    </recommendedName>
</protein>
<dbReference type="Proteomes" id="UP000076722">
    <property type="component" value="Unassembled WGS sequence"/>
</dbReference>